<dbReference type="SUPFAM" id="SSF53187">
    <property type="entry name" value="Zn-dependent exopeptidases"/>
    <property type="match status" value="1"/>
</dbReference>
<evidence type="ECO:0000256" key="5">
    <source>
        <dbReference type="ARBA" id="ARBA00022670"/>
    </source>
</evidence>
<feature type="domain" description="Peptidase M14" evidence="16">
    <location>
        <begin position="117"/>
        <end position="414"/>
    </location>
</feature>
<reference evidence="17" key="1">
    <citation type="submission" date="2020-07" db="EMBL/GenBank/DDBJ databases">
        <title>The High-quality genome of the commercially important snow crab, Chionoecetes opilio.</title>
        <authorList>
            <person name="Jeong J.-H."/>
            <person name="Ryu S."/>
        </authorList>
    </citation>
    <scope>NUCLEOTIDE SEQUENCE</scope>
    <source>
        <strain evidence="17">MADBK_172401_WGS</strain>
        <tissue evidence="17">Digestive gland</tissue>
    </source>
</reference>
<dbReference type="EMBL" id="JACEEZ010025127">
    <property type="protein sequence ID" value="KAG0704430.1"/>
    <property type="molecule type" value="Genomic_DNA"/>
</dbReference>
<dbReference type="Proteomes" id="UP000770661">
    <property type="component" value="Unassembled WGS sequence"/>
</dbReference>
<comment type="similarity">
    <text evidence="3 14">Belongs to the peptidase M14 family.</text>
</comment>
<keyword evidence="11" id="KW-0482">Metalloprotease</keyword>
<dbReference type="GO" id="GO:0006508">
    <property type="term" value="P:proteolysis"/>
    <property type="evidence" value="ECO:0007669"/>
    <property type="project" value="UniProtKB-KW"/>
</dbReference>
<evidence type="ECO:0000256" key="12">
    <source>
        <dbReference type="ARBA" id="ARBA00023145"/>
    </source>
</evidence>
<evidence type="ECO:0000256" key="4">
    <source>
        <dbReference type="ARBA" id="ARBA00022645"/>
    </source>
</evidence>
<evidence type="ECO:0000256" key="14">
    <source>
        <dbReference type="PROSITE-ProRule" id="PRU01379"/>
    </source>
</evidence>
<gene>
    <name evidence="17" type="primary">CBPB_1</name>
    <name evidence="17" type="ORF">GWK47_002753</name>
</gene>
<keyword evidence="5" id="KW-0645">Protease</keyword>
<dbReference type="GO" id="GO:0008270">
    <property type="term" value="F:zinc ion binding"/>
    <property type="evidence" value="ECO:0007669"/>
    <property type="project" value="InterPro"/>
</dbReference>
<comment type="function">
    <text evidence="2">Extracellular metalloprotease that contributes to pathogenicity.</text>
</comment>
<evidence type="ECO:0000256" key="7">
    <source>
        <dbReference type="ARBA" id="ARBA00022729"/>
    </source>
</evidence>
<sequence>MACVSLLQMLGAACVLAVAAAVQGLEATGPQLWRVETSPHHRALRSLQDEGHVDIWGGTGSYAQVMVEAEARDRVERALQEAGVEHRVEVEDALSLVEQKTPSRRKRAVNLQMDWNTYHDYYDIESYIRTMNLTSRGYLRQEVAATTDEGRPVGVVRITDPTATGPKKKIWIEGGIHAREWISPAVTTFLIHQLVTNPTWQPLLRVTEWYLVPVANPDGYQHSFSRDDTRARLWRKNRRNNVNARCKGVDLNRNWDLKWGVGASGNPCSETYKGSSAFSEPETQGLERMMRLIGDIDLFITFHSFGQTVLYPWGWTVKPPANVNMLKRVARKFADTVRKESNGSTVYEIGGSGPLYGLASGATDDWAYGELAVPLSYTIELPDKGHFGFLLPESRISSTVMETASGVYCMASYISNTGPCAPRRTRNPSWGFRRPSPRFWG</sequence>
<dbReference type="PANTHER" id="PTHR11705">
    <property type="entry name" value="PROTEASE FAMILY M14 CARBOXYPEPTIDASE A,B"/>
    <property type="match status" value="1"/>
</dbReference>
<evidence type="ECO:0000256" key="3">
    <source>
        <dbReference type="ARBA" id="ARBA00005988"/>
    </source>
</evidence>
<keyword evidence="6" id="KW-0479">Metal-binding</keyword>
<keyword evidence="18" id="KW-1185">Reference proteome</keyword>
<dbReference type="InterPro" id="IPR000834">
    <property type="entry name" value="Peptidase_M14"/>
</dbReference>
<dbReference type="CDD" id="cd03860">
    <property type="entry name" value="M14_CP_A-B_like"/>
    <property type="match status" value="1"/>
</dbReference>
<keyword evidence="12" id="KW-0865">Zymogen</keyword>
<evidence type="ECO:0000256" key="15">
    <source>
        <dbReference type="SAM" id="SignalP"/>
    </source>
</evidence>
<evidence type="ECO:0000256" key="2">
    <source>
        <dbReference type="ARBA" id="ARBA00003091"/>
    </source>
</evidence>
<keyword evidence="9" id="KW-0862">Zinc</keyword>
<evidence type="ECO:0000259" key="16">
    <source>
        <dbReference type="PROSITE" id="PS52035"/>
    </source>
</evidence>
<keyword evidence="7 15" id="KW-0732">Signal</keyword>
<keyword evidence="13" id="KW-1015">Disulfide bond</keyword>
<comment type="caution">
    <text evidence="17">The sequence shown here is derived from an EMBL/GenBank/DDBJ whole genome shotgun (WGS) entry which is preliminary data.</text>
</comment>
<feature type="signal peptide" evidence="15">
    <location>
        <begin position="1"/>
        <end position="21"/>
    </location>
</feature>
<name>A0A8J5CFM2_CHIOP</name>
<dbReference type="Pfam" id="PF00246">
    <property type="entry name" value="Peptidase_M14"/>
    <property type="match status" value="1"/>
</dbReference>
<keyword evidence="4 17" id="KW-0121">Carboxypeptidase</keyword>
<dbReference type="SMART" id="SM00631">
    <property type="entry name" value="Zn_pept"/>
    <property type="match status" value="1"/>
</dbReference>
<dbReference type="Gene3D" id="3.40.630.10">
    <property type="entry name" value="Zn peptidases"/>
    <property type="match status" value="1"/>
</dbReference>
<accession>A0A8J5CFM2</accession>
<keyword evidence="10" id="KW-0843">Virulence</keyword>
<evidence type="ECO:0000256" key="11">
    <source>
        <dbReference type="ARBA" id="ARBA00023049"/>
    </source>
</evidence>
<evidence type="ECO:0000256" key="13">
    <source>
        <dbReference type="ARBA" id="ARBA00023157"/>
    </source>
</evidence>
<dbReference type="PRINTS" id="PR00765">
    <property type="entry name" value="CRBOXYPTASEA"/>
</dbReference>
<proteinExistence type="inferred from homology"/>
<organism evidence="17 18">
    <name type="scientific">Chionoecetes opilio</name>
    <name type="common">Atlantic snow crab</name>
    <name type="synonym">Cancer opilio</name>
    <dbReference type="NCBI Taxonomy" id="41210"/>
    <lineage>
        <taxon>Eukaryota</taxon>
        <taxon>Metazoa</taxon>
        <taxon>Ecdysozoa</taxon>
        <taxon>Arthropoda</taxon>
        <taxon>Crustacea</taxon>
        <taxon>Multicrustacea</taxon>
        <taxon>Malacostraca</taxon>
        <taxon>Eumalacostraca</taxon>
        <taxon>Eucarida</taxon>
        <taxon>Decapoda</taxon>
        <taxon>Pleocyemata</taxon>
        <taxon>Brachyura</taxon>
        <taxon>Eubrachyura</taxon>
        <taxon>Majoidea</taxon>
        <taxon>Majidae</taxon>
        <taxon>Chionoecetes</taxon>
    </lineage>
</organism>
<keyword evidence="8" id="KW-0378">Hydrolase</keyword>
<feature type="chain" id="PRO_5035191843" evidence="15">
    <location>
        <begin position="22"/>
        <end position="441"/>
    </location>
</feature>
<evidence type="ECO:0000256" key="1">
    <source>
        <dbReference type="ARBA" id="ARBA00001947"/>
    </source>
</evidence>
<evidence type="ECO:0000256" key="9">
    <source>
        <dbReference type="ARBA" id="ARBA00022833"/>
    </source>
</evidence>
<dbReference type="GO" id="GO:0004181">
    <property type="term" value="F:metallocarboxypeptidase activity"/>
    <property type="evidence" value="ECO:0007669"/>
    <property type="project" value="InterPro"/>
</dbReference>
<dbReference type="AlphaFoldDB" id="A0A8J5CFM2"/>
<dbReference type="OrthoDB" id="3626597at2759"/>
<dbReference type="Gene3D" id="3.30.70.340">
    <property type="entry name" value="Metallocarboxypeptidase-like"/>
    <property type="match status" value="1"/>
</dbReference>
<evidence type="ECO:0000256" key="8">
    <source>
        <dbReference type="ARBA" id="ARBA00022801"/>
    </source>
</evidence>
<dbReference type="InterPro" id="IPR057246">
    <property type="entry name" value="CARBOXYPEPT_ZN_1"/>
</dbReference>
<dbReference type="PROSITE" id="PS52035">
    <property type="entry name" value="PEPTIDASE_M14"/>
    <property type="match status" value="1"/>
</dbReference>
<dbReference type="InterPro" id="IPR003146">
    <property type="entry name" value="M14A_act_pep"/>
</dbReference>
<evidence type="ECO:0000313" key="17">
    <source>
        <dbReference type="EMBL" id="KAG0704430.1"/>
    </source>
</evidence>
<dbReference type="GO" id="GO:0005615">
    <property type="term" value="C:extracellular space"/>
    <property type="evidence" value="ECO:0007669"/>
    <property type="project" value="TreeGrafter"/>
</dbReference>
<evidence type="ECO:0000256" key="6">
    <source>
        <dbReference type="ARBA" id="ARBA00022723"/>
    </source>
</evidence>
<comment type="cofactor">
    <cofactor evidence="1">
        <name>Zn(2+)</name>
        <dbReference type="ChEBI" id="CHEBI:29105"/>
    </cofactor>
</comment>
<protein>
    <submittedName>
        <fullName evidence="17">Carboxypeptidase B</fullName>
    </submittedName>
</protein>
<dbReference type="SUPFAM" id="SSF54897">
    <property type="entry name" value="Protease propeptides/inhibitors"/>
    <property type="match status" value="1"/>
</dbReference>
<dbReference type="PANTHER" id="PTHR11705:SF143">
    <property type="entry name" value="SLL0236 PROTEIN"/>
    <property type="match status" value="1"/>
</dbReference>
<dbReference type="Pfam" id="PF02244">
    <property type="entry name" value="Propep_M14"/>
    <property type="match status" value="1"/>
</dbReference>
<dbReference type="InterPro" id="IPR036990">
    <property type="entry name" value="M14A-like_propep"/>
</dbReference>
<dbReference type="FunFam" id="3.40.630.10:FF:000084">
    <property type="entry name" value="Carboxypeptidase B2"/>
    <property type="match status" value="1"/>
</dbReference>
<evidence type="ECO:0000256" key="10">
    <source>
        <dbReference type="ARBA" id="ARBA00023026"/>
    </source>
</evidence>
<evidence type="ECO:0000313" key="18">
    <source>
        <dbReference type="Proteomes" id="UP000770661"/>
    </source>
</evidence>
<feature type="active site" description="Proton donor/acceptor" evidence="14">
    <location>
        <position position="380"/>
    </location>
</feature>
<dbReference type="PROSITE" id="PS00132">
    <property type="entry name" value="CARBOXYPEPT_ZN_1"/>
    <property type="match status" value="1"/>
</dbReference>